<dbReference type="GO" id="GO:0003677">
    <property type="term" value="F:DNA binding"/>
    <property type="evidence" value="ECO:0007669"/>
    <property type="project" value="UniProtKB-KW"/>
</dbReference>
<dbReference type="Proteomes" id="UP000037854">
    <property type="component" value="Unassembled WGS sequence"/>
</dbReference>
<evidence type="ECO:0000256" key="1">
    <source>
        <dbReference type="SAM" id="Phobius"/>
    </source>
</evidence>
<feature type="transmembrane region" description="Helical" evidence="1">
    <location>
        <begin position="122"/>
        <end position="144"/>
    </location>
</feature>
<keyword evidence="1" id="KW-1133">Transmembrane helix</keyword>
<comment type="caution">
    <text evidence="2">The sequence shown here is derived from an EMBL/GenBank/DDBJ whole genome shotgun (WGS) entry which is preliminary data.</text>
</comment>
<keyword evidence="3" id="KW-1185">Reference proteome</keyword>
<dbReference type="RefSeq" id="WP_047183607.1">
    <property type="nucleotide sequence ID" value="NZ_JAHHXM010000030.1"/>
</dbReference>
<organism evidence="2 3">
    <name type="scientific">Oceanobacillus caeni</name>
    <dbReference type="NCBI Taxonomy" id="405946"/>
    <lineage>
        <taxon>Bacteria</taxon>
        <taxon>Bacillati</taxon>
        <taxon>Bacillota</taxon>
        <taxon>Bacilli</taxon>
        <taxon>Bacillales</taxon>
        <taxon>Bacillaceae</taxon>
        <taxon>Oceanobacillus</taxon>
    </lineage>
</organism>
<keyword evidence="1" id="KW-0812">Transmembrane</keyword>
<protein>
    <submittedName>
        <fullName evidence="2">DNA-binding protein</fullName>
    </submittedName>
</protein>
<accession>A0ABR5MIU1</accession>
<proteinExistence type="predicted"/>
<dbReference type="InterPro" id="IPR009577">
    <property type="entry name" value="Sm_multidrug_ex"/>
</dbReference>
<feature type="transmembrane region" description="Helical" evidence="1">
    <location>
        <begin position="35"/>
        <end position="58"/>
    </location>
</feature>
<feature type="transmembrane region" description="Helical" evidence="1">
    <location>
        <begin position="89"/>
        <end position="110"/>
    </location>
</feature>
<keyword evidence="2" id="KW-0238">DNA-binding</keyword>
<reference evidence="2 3" key="1">
    <citation type="submission" date="2015-07" db="EMBL/GenBank/DDBJ databases">
        <title>High-quality draft genome sequence of Oceanobacillus caeni HM6, a bacillus isolated from a human feces.</title>
        <authorList>
            <person name="Kumar J."/>
            <person name="Verma M.K."/>
            <person name="Pandey R."/>
            <person name="Bhambi M."/>
            <person name="Chauhan N."/>
        </authorList>
    </citation>
    <scope>NUCLEOTIDE SEQUENCE [LARGE SCALE GENOMIC DNA]</scope>
    <source>
        <strain evidence="2 3">HM6</strain>
    </source>
</reference>
<sequence length="161" mass="17906">MKALWGYVLVFILAAAPFFEAYGVIPIAIISGLSIVPVMIIGLVGNLLTVLLLIMFVNQFKAWRSKRRKDKKPKESKRSARAQNLWKKYGLPGLAMFGPLVAGSHLTALASMTFGGTKKKTFIWITISITTWSIVFTVLLYFGIDFIGLKDKGIINYFNGN</sequence>
<gene>
    <name evidence="2" type="ORF">AFL42_09655</name>
</gene>
<dbReference type="EMBL" id="LGTK01000029">
    <property type="protein sequence ID" value="KPH74603.1"/>
    <property type="molecule type" value="Genomic_DNA"/>
</dbReference>
<name>A0ABR5MIU1_9BACI</name>
<evidence type="ECO:0000313" key="2">
    <source>
        <dbReference type="EMBL" id="KPH74603.1"/>
    </source>
</evidence>
<dbReference type="Pfam" id="PF06695">
    <property type="entry name" value="Sm_multidrug_ex"/>
    <property type="match status" value="1"/>
</dbReference>
<evidence type="ECO:0000313" key="3">
    <source>
        <dbReference type="Proteomes" id="UP000037854"/>
    </source>
</evidence>
<feature type="transmembrane region" description="Helical" evidence="1">
    <location>
        <begin position="7"/>
        <end position="29"/>
    </location>
</feature>
<keyword evidence="1" id="KW-0472">Membrane</keyword>